<reference evidence="1 2" key="1">
    <citation type="journal article" date="2012" name="Genome Biol.">
        <title>Sequencing three crocodilian genomes to illuminate the evolution of archosaurs and amniotes.</title>
        <authorList>
            <person name="St John J.A."/>
            <person name="Braun E.L."/>
            <person name="Isberg S.R."/>
            <person name="Miles L.G."/>
            <person name="Chong A.Y."/>
            <person name="Gongora J."/>
            <person name="Dalzell P."/>
            <person name="Moran C."/>
            <person name="Bed'hom B."/>
            <person name="Abzhanov A."/>
            <person name="Burgess S.C."/>
            <person name="Cooksey A.M."/>
            <person name="Castoe T.A."/>
            <person name="Crawford N.G."/>
            <person name="Densmore L.D."/>
            <person name="Drew J.C."/>
            <person name="Edwards S.V."/>
            <person name="Faircloth B.C."/>
            <person name="Fujita M.K."/>
            <person name="Greenwold M.J."/>
            <person name="Hoffmann F.G."/>
            <person name="Howard J.M."/>
            <person name="Iguchi T."/>
            <person name="Janes D.E."/>
            <person name="Khan S.Y."/>
            <person name="Kohno S."/>
            <person name="de Koning A.J."/>
            <person name="Lance S.L."/>
            <person name="McCarthy F.M."/>
            <person name="McCormack J.E."/>
            <person name="Merchant M.E."/>
            <person name="Peterson D.G."/>
            <person name="Pollock D.D."/>
            <person name="Pourmand N."/>
            <person name="Raney B.J."/>
            <person name="Roessler K.A."/>
            <person name="Sanford J.R."/>
            <person name="Sawyer R.H."/>
            <person name="Schmidt C.J."/>
            <person name="Triplett E.W."/>
            <person name="Tuberville T.D."/>
            <person name="Venegas-Anaya M."/>
            <person name="Howard J.T."/>
            <person name="Jarvis E.D."/>
            <person name="Guillette L.J.Jr."/>
            <person name="Glenn T.C."/>
            <person name="Green R.E."/>
            <person name="Ray D.A."/>
        </authorList>
    </citation>
    <scope>NUCLEOTIDE SEQUENCE [LARGE SCALE GENOMIC DNA]</scope>
    <source>
        <strain evidence="1">KSC_2009_1</strain>
    </source>
</reference>
<evidence type="ECO:0000313" key="1">
    <source>
        <dbReference type="EMBL" id="KYO22893.1"/>
    </source>
</evidence>
<gene>
    <name evidence="1" type="ORF">Y1Q_0010937</name>
</gene>
<dbReference type="AlphaFoldDB" id="A0A151MEG4"/>
<organism evidence="1 2">
    <name type="scientific">Alligator mississippiensis</name>
    <name type="common">American alligator</name>
    <dbReference type="NCBI Taxonomy" id="8496"/>
    <lineage>
        <taxon>Eukaryota</taxon>
        <taxon>Metazoa</taxon>
        <taxon>Chordata</taxon>
        <taxon>Craniata</taxon>
        <taxon>Vertebrata</taxon>
        <taxon>Euteleostomi</taxon>
        <taxon>Archelosauria</taxon>
        <taxon>Archosauria</taxon>
        <taxon>Crocodylia</taxon>
        <taxon>Alligatoridae</taxon>
        <taxon>Alligatorinae</taxon>
        <taxon>Alligator</taxon>
    </lineage>
</organism>
<keyword evidence="2" id="KW-1185">Reference proteome</keyword>
<evidence type="ECO:0000313" key="2">
    <source>
        <dbReference type="Proteomes" id="UP000050525"/>
    </source>
</evidence>
<dbReference type="EMBL" id="AKHW03006228">
    <property type="protein sequence ID" value="KYO22893.1"/>
    <property type="molecule type" value="Genomic_DNA"/>
</dbReference>
<sequence length="99" mass="10538">MPGELLGSTQPSLVRLPVEIVPNFLLKVRPSGEADFPQLPVCSGAPVFTVLRTPVPVPIAPSTVSSDRWHRGLLEGSESMPAVQHLAGGHNWHTVDTPG</sequence>
<dbReference type="Proteomes" id="UP000050525">
    <property type="component" value="Unassembled WGS sequence"/>
</dbReference>
<proteinExistence type="predicted"/>
<accession>A0A151MEG4</accession>
<name>A0A151MEG4_ALLMI</name>
<comment type="caution">
    <text evidence="1">The sequence shown here is derived from an EMBL/GenBank/DDBJ whole genome shotgun (WGS) entry which is preliminary data.</text>
</comment>
<protein>
    <submittedName>
        <fullName evidence="1">Uncharacterized protein</fullName>
    </submittedName>
</protein>